<comment type="subcellular location">
    <subcellularLocation>
        <location evidence="1">Membrane</location>
        <topology evidence="1">Multi-pass membrane protein</topology>
    </subcellularLocation>
</comment>
<keyword evidence="11" id="KW-1185">Reference proteome</keyword>
<dbReference type="InterPro" id="IPR017464">
    <property type="entry name" value="Sugar_tfrase_EpsB_2"/>
</dbReference>
<feature type="transmembrane region" description="Helical" evidence="8">
    <location>
        <begin position="12"/>
        <end position="33"/>
    </location>
</feature>
<evidence type="ECO:0000256" key="3">
    <source>
        <dbReference type="ARBA" id="ARBA00022679"/>
    </source>
</evidence>
<evidence type="ECO:0000256" key="7">
    <source>
        <dbReference type="ARBA" id="ARBA00023169"/>
    </source>
</evidence>
<keyword evidence="6 8" id="KW-0472">Membrane</keyword>
<name>A0A2T5GSN8_9SPHN</name>
<evidence type="ECO:0000313" key="10">
    <source>
        <dbReference type="EMBL" id="PTQ62352.1"/>
    </source>
</evidence>
<dbReference type="InterPro" id="IPR003362">
    <property type="entry name" value="Bact_transf"/>
</dbReference>
<comment type="similarity">
    <text evidence="2">Belongs to the bacterial sugar transferase family.</text>
</comment>
<dbReference type="PANTHER" id="PTHR30576">
    <property type="entry name" value="COLANIC BIOSYNTHESIS UDP-GLUCOSE LIPID CARRIER TRANSFERASE"/>
    <property type="match status" value="1"/>
</dbReference>
<accession>A0A2T5GSN8</accession>
<evidence type="ECO:0000259" key="9">
    <source>
        <dbReference type="Pfam" id="PF02397"/>
    </source>
</evidence>
<dbReference type="RefSeq" id="WP_107956663.1">
    <property type="nucleotide sequence ID" value="NZ_QAOG01000001.1"/>
</dbReference>
<feature type="transmembrane region" description="Helical" evidence="8">
    <location>
        <begin position="113"/>
        <end position="131"/>
    </location>
</feature>
<evidence type="ECO:0000256" key="5">
    <source>
        <dbReference type="ARBA" id="ARBA00022989"/>
    </source>
</evidence>
<keyword evidence="7" id="KW-0270">Exopolysaccharide synthesis</keyword>
<keyword evidence="4 8" id="KW-0812">Transmembrane</keyword>
<feature type="transmembrane region" description="Helical" evidence="8">
    <location>
        <begin position="53"/>
        <end position="73"/>
    </location>
</feature>
<sequence>MIRLFKHYVPHVVLMLGLVDLVLLITSAEIGWVVRARQIGMTVAPIQTRIAQLITFAIALQVSLVAVGAYGVASFLSLRFAAARLAVALSIGVMVLSLIFFLVPPLALWRSNLLYSTVIATVLLVSVRALLGKTLGGETFKRRIVVLGAGVRASRIQALSEQPGVNFVVAEFVLMGEAEPVVQGAVPRGAIPNLAAYIVDQNASEVVLALDERRNALPMKDLLRVRTTGVQVSEISSFLERETGRIDLKSVNPSWLIFSDGFASSRMLSSVFKRAFDIIASGLLLALTLPIILVTAIAIKLESKGPAFYRQRRVGLYSEGFDILKLRSMRQDAEVSGKAVWAAEDDPRITRIGRFIRKVRIDELPQTWTVLKGEMSFVGPRPERPQFVEQLEEHLPFYAERHMVKPGITGWAQINYPYGASIEDARHKLEYDLYYAKNYSPFLDLLILLQTLRVVLWPTGAR</sequence>
<dbReference type="PANTHER" id="PTHR30576:SF0">
    <property type="entry name" value="UNDECAPRENYL-PHOSPHATE N-ACETYLGALACTOSAMINYL 1-PHOSPHATE TRANSFERASE-RELATED"/>
    <property type="match status" value="1"/>
</dbReference>
<proteinExistence type="inferred from homology"/>
<dbReference type="GO" id="GO:0000271">
    <property type="term" value="P:polysaccharide biosynthetic process"/>
    <property type="evidence" value="ECO:0007669"/>
    <property type="project" value="UniProtKB-KW"/>
</dbReference>
<feature type="transmembrane region" description="Helical" evidence="8">
    <location>
        <begin position="275"/>
        <end position="299"/>
    </location>
</feature>
<gene>
    <name evidence="10" type="ORF">C8J26_0631</name>
</gene>
<evidence type="ECO:0000256" key="1">
    <source>
        <dbReference type="ARBA" id="ARBA00004141"/>
    </source>
</evidence>
<dbReference type="NCBIfam" id="TIGR03025">
    <property type="entry name" value="EPS_sugtrans"/>
    <property type="match status" value="1"/>
</dbReference>
<evidence type="ECO:0000256" key="2">
    <source>
        <dbReference type="ARBA" id="ARBA00006464"/>
    </source>
</evidence>
<dbReference type="InterPro" id="IPR017475">
    <property type="entry name" value="EPS_sugar_tfrase"/>
</dbReference>
<dbReference type="GO" id="GO:0016020">
    <property type="term" value="C:membrane"/>
    <property type="evidence" value="ECO:0007669"/>
    <property type="project" value="UniProtKB-SubCell"/>
</dbReference>
<protein>
    <submittedName>
        <fullName evidence="10">Sugar transferase (PEP-CTERM system associated)/exopolysaccharide biosynthesis polyprenyl glycosylphosphotransferase</fullName>
    </submittedName>
</protein>
<dbReference type="AlphaFoldDB" id="A0A2T5GSN8"/>
<dbReference type="NCBIfam" id="TIGR03013">
    <property type="entry name" value="EpsB_2"/>
    <property type="match status" value="1"/>
</dbReference>
<comment type="caution">
    <text evidence="10">The sequence shown here is derived from an EMBL/GenBank/DDBJ whole genome shotgun (WGS) entry which is preliminary data.</text>
</comment>
<feature type="transmembrane region" description="Helical" evidence="8">
    <location>
        <begin position="85"/>
        <end position="107"/>
    </location>
</feature>
<evidence type="ECO:0000313" key="11">
    <source>
        <dbReference type="Proteomes" id="UP000244189"/>
    </source>
</evidence>
<evidence type="ECO:0000256" key="6">
    <source>
        <dbReference type="ARBA" id="ARBA00023136"/>
    </source>
</evidence>
<feature type="domain" description="Bacterial sugar transferase" evidence="9">
    <location>
        <begin position="273"/>
        <end position="456"/>
    </location>
</feature>
<evidence type="ECO:0000256" key="8">
    <source>
        <dbReference type="SAM" id="Phobius"/>
    </source>
</evidence>
<keyword evidence="5 8" id="KW-1133">Transmembrane helix</keyword>
<reference evidence="10 11" key="1">
    <citation type="submission" date="2018-04" db="EMBL/GenBank/DDBJ databases">
        <title>Genomic Encyclopedia of Type Strains, Phase III (KMG-III): the genomes of soil and plant-associated and newly described type strains.</title>
        <authorList>
            <person name="Whitman W."/>
        </authorList>
    </citation>
    <scope>NUCLEOTIDE SEQUENCE [LARGE SCALE GENOMIC DNA]</scope>
    <source>
        <strain evidence="10 11">MA101b</strain>
    </source>
</reference>
<organism evidence="10 11">
    <name type="scientific">Sphingomonas aurantiaca</name>
    <dbReference type="NCBI Taxonomy" id="185949"/>
    <lineage>
        <taxon>Bacteria</taxon>
        <taxon>Pseudomonadati</taxon>
        <taxon>Pseudomonadota</taxon>
        <taxon>Alphaproteobacteria</taxon>
        <taxon>Sphingomonadales</taxon>
        <taxon>Sphingomonadaceae</taxon>
        <taxon>Sphingomonas</taxon>
    </lineage>
</organism>
<dbReference type="EMBL" id="QAOG01000001">
    <property type="protein sequence ID" value="PTQ62352.1"/>
    <property type="molecule type" value="Genomic_DNA"/>
</dbReference>
<dbReference type="Pfam" id="PF02397">
    <property type="entry name" value="Bac_transf"/>
    <property type="match status" value="1"/>
</dbReference>
<evidence type="ECO:0000256" key="4">
    <source>
        <dbReference type="ARBA" id="ARBA00022692"/>
    </source>
</evidence>
<dbReference type="GO" id="GO:0016780">
    <property type="term" value="F:phosphotransferase activity, for other substituted phosphate groups"/>
    <property type="evidence" value="ECO:0007669"/>
    <property type="project" value="TreeGrafter"/>
</dbReference>
<dbReference type="Proteomes" id="UP000244189">
    <property type="component" value="Unassembled WGS sequence"/>
</dbReference>
<keyword evidence="3 10" id="KW-0808">Transferase</keyword>